<keyword evidence="5 7" id="KW-0472">Membrane</keyword>
<evidence type="ECO:0000313" key="8">
    <source>
        <dbReference type="EMBL" id="SDN97799.1"/>
    </source>
</evidence>
<dbReference type="Pfam" id="PF03741">
    <property type="entry name" value="TerC"/>
    <property type="match status" value="1"/>
</dbReference>
<dbReference type="EMBL" id="FNIG01000013">
    <property type="protein sequence ID" value="SDN97799.1"/>
    <property type="molecule type" value="Genomic_DNA"/>
</dbReference>
<proteinExistence type="inferred from homology"/>
<feature type="transmembrane region" description="Helical" evidence="7">
    <location>
        <begin position="72"/>
        <end position="89"/>
    </location>
</feature>
<protein>
    <submittedName>
        <fullName evidence="8">Integral membrane protein, YjbE family</fullName>
    </submittedName>
</protein>
<feature type="transmembrane region" description="Helical" evidence="7">
    <location>
        <begin position="161"/>
        <end position="181"/>
    </location>
</feature>
<reference evidence="8 9" key="1">
    <citation type="submission" date="2016-10" db="EMBL/GenBank/DDBJ databases">
        <authorList>
            <person name="de Groot N.N."/>
        </authorList>
    </citation>
    <scope>NUCLEOTIDE SEQUENCE [LARGE SCALE GENOMIC DNA]</scope>
    <source>
        <strain evidence="8 9">CGMCC 1.3442</strain>
    </source>
</reference>
<evidence type="ECO:0000256" key="6">
    <source>
        <dbReference type="SAM" id="MobiDB-lite"/>
    </source>
</evidence>
<evidence type="ECO:0000256" key="1">
    <source>
        <dbReference type="ARBA" id="ARBA00004141"/>
    </source>
</evidence>
<dbReference type="PANTHER" id="PTHR30238">
    <property type="entry name" value="MEMBRANE BOUND PREDICTED REDOX MODULATOR"/>
    <property type="match status" value="1"/>
</dbReference>
<dbReference type="GO" id="GO:0016020">
    <property type="term" value="C:membrane"/>
    <property type="evidence" value="ECO:0007669"/>
    <property type="project" value="UniProtKB-SubCell"/>
</dbReference>
<evidence type="ECO:0000256" key="3">
    <source>
        <dbReference type="ARBA" id="ARBA00022692"/>
    </source>
</evidence>
<dbReference type="AlphaFoldDB" id="A0A1H0FTI4"/>
<dbReference type="InterPro" id="IPR005496">
    <property type="entry name" value="Integral_membrane_TerC"/>
</dbReference>
<evidence type="ECO:0000256" key="4">
    <source>
        <dbReference type="ARBA" id="ARBA00022989"/>
    </source>
</evidence>
<feature type="transmembrane region" description="Helical" evidence="7">
    <location>
        <begin position="12"/>
        <end position="33"/>
    </location>
</feature>
<dbReference type="NCBIfam" id="TIGR03717">
    <property type="entry name" value="R_switched_YjbE"/>
    <property type="match status" value="1"/>
</dbReference>
<gene>
    <name evidence="8" type="ORF">SAMN05216498_0353</name>
</gene>
<organism evidence="8 9">
    <name type="scientific">Tenuibacillus multivorans</name>
    <dbReference type="NCBI Taxonomy" id="237069"/>
    <lineage>
        <taxon>Bacteria</taxon>
        <taxon>Bacillati</taxon>
        <taxon>Bacillota</taxon>
        <taxon>Bacilli</taxon>
        <taxon>Bacillales</taxon>
        <taxon>Bacillaceae</taxon>
        <taxon>Tenuibacillus</taxon>
    </lineage>
</organism>
<evidence type="ECO:0000256" key="2">
    <source>
        <dbReference type="ARBA" id="ARBA00007511"/>
    </source>
</evidence>
<accession>A0A1H0FTI4</accession>
<keyword evidence="3 7" id="KW-0812">Transmembrane</keyword>
<keyword evidence="4 7" id="KW-1133">Transmembrane helix</keyword>
<feature type="transmembrane region" description="Helical" evidence="7">
    <location>
        <begin position="193"/>
        <end position="213"/>
    </location>
</feature>
<dbReference type="PANTHER" id="PTHR30238:SF4">
    <property type="entry name" value="SLL1022 PROTEIN"/>
    <property type="match status" value="1"/>
</dbReference>
<evidence type="ECO:0000256" key="7">
    <source>
        <dbReference type="SAM" id="Phobius"/>
    </source>
</evidence>
<dbReference type="OrthoDB" id="5295733at2"/>
<sequence length="240" mass="26149">MELFSAEFFSALFSIILIDLVLAGDNAVVIALAARNLPKHHQKKAIIWGTVGAIVIRATATLLVVWLLKIPGLLLIGGLVLLWIAYKLLTEDEDPDIRAGNSLGSAIKTIIIADAMMGLDNVLAVAGAAHGSFLLVVIGLLISVPIVIWGSRLVLGLMEKYPIIITIGGAVLAWTASKMIVKESFIKAYFENPFIKYGFEIFVVALIISLGYLKKRSNKRQKEEENPQKEQKETVAEGQV</sequence>
<dbReference type="Proteomes" id="UP000199334">
    <property type="component" value="Unassembled WGS sequence"/>
</dbReference>
<feature type="region of interest" description="Disordered" evidence="6">
    <location>
        <begin position="217"/>
        <end position="240"/>
    </location>
</feature>
<keyword evidence="9" id="KW-1185">Reference proteome</keyword>
<comment type="subcellular location">
    <subcellularLocation>
        <location evidence="1">Membrane</location>
        <topology evidence="1">Multi-pass membrane protein</topology>
    </subcellularLocation>
</comment>
<name>A0A1H0FTI4_9BACI</name>
<dbReference type="RefSeq" id="WP_093857891.1">
    <property type="nucleotide sequence ID" value="NZ_BJVZ01000017.1"/>
</dbReference>
<comment type="similarity">
    <text evidence="2">Belongs to the TerC family.</text>
</comment>
<dbReference type="InterPro" id="IPR022301">
    <property type="entry name" value="Integral_membrane_YjbE"/>
</dbReference>
<feature type="transmembrane region" description="Helical" evidence="7">
    <location>
        <begin position="125"/>
        <end position="149"/>
    </location>
</feature>
<feature type="compositionally biased region" description="Basic and acidic residues" evidence="6">
    <location>
        <begin position="220"/>
        <end position="240"/>
    </location>
</feature>
<evidence type="ECO:0000313" key="9">
    <source>
        <dbReference type="Proteomes" id="UP000199334"/>
    </source>
</evidence>
<evidence type="ECO:0000256" key="5">
    <source>
        <dbReference type="ARBA" id="ARBA00023136"/>
    </source>
</evidence>